<gene>
    <name evidence="2" type="ORF">GCM10017653_17730</name>
</gene>
<dbReference type="AlphaFoldDB" id="A0A9W6JXH4"/>
<comment type="caution">
    <text evidence="2">The sequence shown here is derived from an EMBL/GenBank/DDBJ whole genome shotgun (WGS) entry which is preliminary data.</text>
</comment>
<dbReference type="EMBL" id="BSFM01000009">
    <property type="protein sequence ID" value="GLK83704.1"/>
    <property type="molecule type" value="Genomic_DNA"/>
</dbReference>
<accession>A0A9W6JXH4</accession>
<reference evidence="2" key="2">
    <citation type="submission" date="2023-01" db="EMBL/GenBank/DDBJ databases">
        <authorList>
            <person name="Sun Q."/>
            <person name="Evtushenko L."/>
        </authorList>
    </citation>
    <scope>NUCLEOTIDE SEQUENCE</scope>
    <source>
        <strain evidence="2">VKM B-2789</strain>
    </source>
</reference>
<evidence type="ECO:0000256" key="1">
    <source>
        <dbReference type="SAM" id="Phobius"/>
    </source>
</evidence>
<keyword evidence="1" id="KW-0472">Membrane</keyword>
<sequence length="84" mass="8902">MRNLAVSLAGLPHISPLNLSQLEIIGIDESTGQLYWDGTPVVTRHELGRREFFLATLVASATVVAALATVASAIADYIGLARPT</sequence>
<keyword evidence="1" id="KW-0812">Transmembrane</keyword>
<keyword evidence="3" id="KW-1185">Reference proteome</keyword>
<name>A0A9W6JXH4_9HYPH</name>
<evidence type="ECO:0000313" key="3">
    <source>
        <dbReference type="Proteomes" id="UP001143330"/>
    </source>
</evidence>
<feature type="transmembrane region" description="Helical" evidence="1">
    <location>
        <begin position="52"/>
        <end position="75"/>
    </location>
</feature>
<dbReference type="Proteomes" id="UP001143330">
    <property type="component" value="Unassembled WGS sequence"/>
</dbReference>
<reference evidence="2" key="1">
    <citation type="journal article" date="2014" name="Int. J. Syst. Evol. Microbiol.">
        <title>Complete genome sequence of Corynebacterium casei LMG S-19264T (=DSM 44701T), isolated from a smear-ripened cheese.</title>
        <authorList>
            <consortium name="US DOE Joint Genome Institute (JGI-PGF)"/>
            <person name="Walter F."/>
            <person name="Albersmeier A."/>
            <person name="Kalinowski J."/>
            <person name="Ruckert C."/>
        </authorList>
    </citation>
    <scope>NUCLEOTIDE SEQUENCE</scope>
    <source>
        <strain evidence="2">VKM B-2789</strain>
    </source>
</reference>
<proteinExistence type="predicted"/>
<organism evidence="2 3">
    <name type="scientific">Ancylobacter defluvii</name>
    <dbReference type="NCBI Taxonomy" id="1282440"/>
    <lineage>
        <taxon>Bacteria</taxon>
        <taxon>Pseudomonadati</taxon>
        <taxon>Pseudomonadota</taxon>
        <taxon>Alphaproteobacteria</taxon>
        <taxon>Hyphomicrobiales</taxon>
        <taxon>Xanthobacteraceae</taxon>
        <taxon>Ancylobacter</taxon>
    </lineage>
</organism>
<keyword evidence="1" id="KW-1133">Transmembrane helix</keyword>
<evidence type="ECO:0000313" key="2">
    <source>
        <dbReference type="EMBL" id="GLK83704.1"/>
    </source>
</evidence>
<protein>
    <submittedName>
        <fullName evidence="2">Uncharacterized protein</fullName>
    </submittedName>
</protein>